<reference evidence="1 2" key="1">
    <citation type="submission" date="2016-11" db="EMBL/GenBank/DDBJ databases">
        <title>Trade-off between light-utilization and light-protection in marine flavobacteria.</title>
        <authorList>
            <person name="Kumagai Y."/>
        </authorList>
    </citation>
    <scope>NUCLEOTIDE SEQUENCE [LARGE SCALE GENOMIC DNA]</scope>
    <source>
        <strain evidence="1 2">NBRC 107741</strain>
    </source>
</reference>
<dbReference type="OrthoDB" id="1430919at2"/>
<comment type="caution">
    <text evidence="1">The sequence shown here is derived from an EMBL/GenBank/DDBJ whole genome shotgun (WGS) entry which is preliminary data.</text>
</comment>
<name>A0A2S7KQX7_9FLAO</name>
<evidence type="ECO:0000313" key="2">
    <source>
        <dbReference type="Proteomes" id="UP000239800"/>
    </source>
</evidence>
<accession>A0A2S7KQX7</accession>
<keyword evidence="2" id="KW-1185">Reference proteome</keyword>
<sequence length="165" mass="18355">MKSTFTRPTYAWLFSIFSLLIVGQMNAQIALSTLTNPLVNSPDTDPIENTIIQIGGETQLIDGKAVIQVDPQWAKTYSEVDYNYQIMIMPDGDCEGIYISNKTTDSFTVREIGLGKSNLKFSWNLVATLKPTEGGPTITKLRDAGPRIDGFLQNSYPRDLDKSIQ</sequence>
<dbReference type="RefSeq" id="WP_104812952.1">
    <property type="nucleotide sequence ID" value="NZ_MQUB01000001.1"/>
</dbReference>
<gene>
    <name evidence="1" type="ORF">BST85_09040</name>
</gene>
<organism evidence="1 2">
    <name type="scientific">Aureitalea marina</name>
    <dbReference type="NCBI Taxonomy" id="930804"/>
    <lineage>
        <taxon>Bacteria</taxon>
        <taxon>Pseudomonadati</taxon>
        <taxon>Bacteroidota</taxon>
        <taxon>Flavobacteriia</taxon>
        <taxon>Flavobacteriales</taxon>
        <taxon>Flavobacteriaceae</taxon>
        <taxon>Aureitalea</taxon>
    </lineage>
</organism>
<proteinExistence type="predicted"/>
<protein>
    <submittedName>
        <fullName evidence="1">Uncharacterized protein</fullName>
    </submittedName>
</protein>
<dbReference type="Proteomes" id="UP000239800">
    <property type="component" value="Unassembled WGS sequence"/>
</dbReference>
<evidence type="ECO:0000313" key="1">
    <source>
        <dbReference type="EMBL" id="PQB05020.1"/>
    </source>
</evidence>
<dbReference type="AlphaFoldDB" id="A0A2S7KQX7"/>
<dbReference type="EMBL" id="MQUB01000001">
    <property type="protein sequence ID" value="PQB05020.1"/>
    <property type="molecule type" value="Genomic_DNA"/>
</dbReference>